<name>A0A4Q5L6D6_9BACT</name>
<keyword evidence="1" id="KW-0808">Transferase</keyword>
<evidence type="ECO:0000256" key="3">
    <source>
        <dbReference type="ARBA" id="ARBA00023012"/>
    </source>
</evidence>
<evidence type="ECO:0000313" key="8">
    <source>
        <dbReference type="Proteomes" id="UP000294155"/>
    </source>
</evidence>
<dbReference type="PROSITE" id="PS50109">
    <property type="entry name" value="HIS_KIN"/>
    <property type="match status" value="1"/>
</dbReference>
<dbReference type="InterPro" id="IPR011990">
    <property type="entry name" value="TPR-like_helical_dom_sf"/>
</dbReference>
<keyword evidence="4" id="KW-0812">Transmembrane</keyword>
<reference evidence="7 8" key="1">
    <citation type="submission" date="2019-02" db="EMBL/GenBank/DDBJ databases">
        <title>Bacterial novel species isolated from soil.</title>
        <authorList>
            <person name="Jung H.-Y."/>
        </authorList>
    </citation>
    <scope>NUCLEOTIDE SEQUENCE [LARGE SCALE GENOMIC DNA]</scope>
    <source>
        <strain evidence="7 8">1-3-3-3</strain>
    </source>
</reference>
<gene>
    <name evidence="7" type="ORF">EWM57_20330</name>
</gene>
<comment type="caution">
    <text evidence="7">The sequence shown here is derived from an EMBL/GenBank/DDBJ whole genome shotgun (WGS) entry which is preliminary data.</text>
</comment>
<feature type="transmembrane region" description="Helical" evidence="4">
    <location>
        <begin position="423"/>
        <end position="444"/>
    </location>
</feature>
<dbReference type="InterPro" id="IPR019734">
    <property type="entry name" value="TPR_rpt"/>
</dbReference>
<dbReference type="RefSeq" id="WP_129923139.1">
    <property type="nucleotide sequence ID" value="NZ_SEWE01000078.1"/>
</dbReference>
<proteinExistence type="predicted"/>
<dbReference type="CDD" id="cd16917">
    <property type="entry name" value="HATPase_UhpB-NarQ-NarX-like"/>
    <property type="match status" value="1"/>
</dbReference>
<dbReference type="InterPro" id="IPR005467">
    <property type="entry name" value="His_kinase_dom"/>
</dbReference>
<evidence type="ECO:0000256" key="4">
    <source>
        <dbReference type="SAM" id="Phobius"/>
    </source>
</evidence>
<dbReference type="SMART" id="SM00028">
    <property type="entry name" value="TPR"/>
    <property type="match status" value="4"/>
</dbReference>
<dbReference type="GO" id="GO:0000155">
    <property type="term" value="F:phosphorelay sensor kinase activity"/>
    <property type="evidence" value="ECO:0007669"/>
    <property type="project" value="InterPro"/>
</dbReference>
<keyword evidence="4" id="KW-0472">Membrane</keyword>
<dbReference type="Gene3D" id="1.20.5.1930">
    <property type="match status" value="1"/>
</dbReference>
<dbReference type="Gene3D" id="1.25.40.10">
    <property type="entry name" value="Tetratricopeptide repeat domain"/>
    <property type="match status" value="2"/>
</dbReference>
<dbReference type="AlphaFoldDB" id="A0A4Q5L6D6"/>
<evidence type="ECO:0000256" key="1">
    <source>
        <dbReference type="ARBA" id="ARBA00022679"/>
    </source>
</evidence>
<feature type="domain" description="Histidine kinase" evidence="6">
    <location>
        <begin position="475"/>
        <end position="668"/>
    </location>
</feature>
<dbReference type="InterPro" id="IPR050482">
    <property type="entry name" value="Sensor_HK_TwoCompSys"/>
</dbReference>
<dbReference type="GO" id="GO:0016020">
    <property type="term" value="C:membrane"/>
    <property type="evidence" value="ECO:0007669"/>
    <property type="project" value="InterPro"/>
</dbReference>
<evidence type="ECO:0000256" key="2">
    <source>
        <dbReference type="ARBA" id="ARBA00022777"/>
    </source>
</evidence>
<feature type="chain" id="PRO_5020324378" evidence="5">
    <location>
        <begin position="34"/>
        <end position="690"/>
    </location>
</feature>
<dbReference type="InterPro" id="IPR036890">
    <property type="entry name" value="HATPase_C_sf"/>
</dbReference>
<feature type="signal peptide" evidence="5">
    <location>
        <begin position="1"/>
        <end position="33"/>
    </location>
</feature>
<dbReference type="Gene3D" id="3.30.565.10">
    <property type="entry name" value="Histidine kinase-like ATPase, C-terminal domain"/>
    <property type="match status" value="1"/>
</dbReference>
<dbReference type="OrthoDB" id="9760839at2"/>
<dbReference type="InterPro" id="IPR011712">
    <property type="entry name" value="Sig_transdc_His_kin_sub3_dim/P"/>
</dbReference>
<evidence type="ECO:0000259" key="6">
    <source>
        <dbReference type="PROSITE" id="PS50109"/>
    </source>
</evidence>
<dbReference type="GO" id="GO:0046983">
    <property type="term" value="F:protein dimerization activity"/>
    <property type="evidence" value="ECO:0007669"/>
    <property type="project" value="InterPro"/>
</dbReference>
<dbReference type="PANTHER" id="PTHR24421">
    <property type="entry name" value="NITRATE/NITRITE SENSOR PROTEIN NARX-RELATED"/>
    <property type="match status" value="1"/>
</dbReference>
<dbReference type="SUPFAM" id="SSF55874">
    <property type="entry name" value="ATPase domain of HSP90 chaperone/DNA topoisomerase II/histidine kinase"/>
    <property type="match status" value="1"/>
</dbReference>
<evidence type="ECO:0000313" key="7">
    <source>
        <dbReference type="EMBL" id="RYU74640.1"/>
    </source>
</evidence>
<dbReference type="EMBL" id="SEWE01000078">
    <property type="protein sequence ID" value="RYU74640.1"/>
    <property type="molecule type" value="Genomic_DNA"/>
</dbReference>
<keyword evidence="2" id="KW-0418">Kinase</keyword>
<accession>A0A4Q5L6D6</accession>
<dbReference type="SUPFAM" id="SSF48452">
    <property type="entry name" value="TPR-like"/>
    <property type="match status" value="2"/>
</dbReference>
<protein>
    <submittedName>
        <fullName evidence="7">Tetratricopeptide repeat protein</fullName>
    </submittedName>
</protein>
<organism evidence="7 8">
    <name type="scientific">Hymenobacter persicinus</name>
    <dbReference type="NCBI Taxonomy" id="2025506"/>
    <lineage>
        <taxon>Bacteria</taxon>
        <taxon>Pseudomonadati</taxon>
        <taxon>Bacteroidota</taxon>
        <taxon>Cytophagia</taxon>
        <taxon>Cytophagales</taxon>
        <taxon>Hymenobacteraceae</taxon>
        <taxon>Hymenobacter</taxon>
    </lineage>
</organism>
<evidence type="ECO:0000256" key="5">
    <source>
        <dbReference type="SAM" id="SignalP"/>
    </source>
</evidence>
<keyword evidence="5" id="KW-0732">Signal</keyword>
<dbReference type="SMART" id="SM00387">
    <property type="entry name" value="HATPase_c"/>
    <property type="match status" value="1"/>
</dbReference>
<sequence length="690" mass="75377">MASLLSLLCTPRFSRSRLAPGLLLAALSLPAAATPPPQLPDSLVRALRTAPTDTDRVKTALRLSAALAATDTAQAGRYAHQALTLSRRRGYDYGTAYGWLQLCTLAIIRHDNAAAAYYGEQAQRVADALERRTPGAPRLGRLRASIANNRGNVADHLGQYEASARYYLQAATLLTSLRDSRTLLTVYCNLGNSFQVLGQPAQAARYWRQAVRLGAGPPAAAELLPVYLQLASWHLAQGRPDSANLALQSARPLARPGSLYTGEYYGTLAQYQLAVKQLPAARRAFEQAMPHLAQKGALGYQAKVLLGLGQLEAQAGNLAQARTQLQRSLGLSEQLADPQQVLENLDALTRVEDAAGQWQSALRYFQRRQRLRDTLAGTAVREQINQLETQYRTRQQAQQLQATRQLQEAQQVALNQQRQLNTIYLILLALLTVGVVLGMVLLRYRQRLARRARAQEQTMLTTRAMLQGQDEERRRVARDLHDGLGGMLSAVKLYLSSIRTRGGLPAESAPLFEQSIDHLDSSIAELRRVARNLMPEALLSFGLAPALHDLCLAVQQAGAVPVQLTTHGLTPRLAPATEVELYRIVQELLTNALRYARAGQILVQLMRHDDELHLVVEDDGQGFDITTNKPGVGLRSVQARAQYLGGHLQVQSQPGQGTSVSLELRLPAVASAASSPTTSLAYDANSGSTR</sequence>
<dbReference type="Proteomes" id="UP000294155">
    <property type="component" value="Unassembled WGS sequence"/>
</dbReference>
<dbReference type="InterPro" id="IPR003594">
    <property type="entry name" value="HATPase_dom"/>
</dbReference>
<keyword evidence="4" id="KW-1133">Transmembrane helix</keyword>
<keyword evidence="8" id="KW-1185">Reference proteome</keyword>
<dbReference type="Pfam" id="PF07730">
    <property type="entry name" value="HisKA_3"/>
    <property type="match status" value="1"/>
</dbReference>
<dbReference type="Pfam" id="PF02518">
    <property type="entry name" value="HATPase_c"/>
    <property type="match status" value="1"/>
</dbReference>
<keyword evidence="3" id="KW-0902">Two-component regulatory system</keyword>